<dbReference type="eggNOG" id="ENOG502RSFN">
    <property type="taxonomic scope" value="Eukaryota"/>
</dbReference>
<keyword evidence="3" id="KW-1185">Reference proteome</keyword>
<name>G4TBH2_SERID</name>
<dbReference type="PANTHER" id="PTHR13754">
    <property type="entry name" value="METALLO-BETA-LACTAMASE SUPERFAMILY PROTEIN"/>
    <property type="match status" value="1"/>
</dbReference>
<dbReference type="AlphaFoldDB" id="G4TBH2"/>
<evidence type="ECO:0000313" key="2">
    <source>
        <dbReference type="EMBL" id="CCA68653.1"/>
    </source>
</evidence>
<gene>
    <name evidence="2" type="ORF">PIIN_02518</name>
</gene>
<dbReference type="Pfam" id="PF00753">
    <property type="entry name" value="Lactamase_B"/>
    <property type="match status" value="1"/>
</dbReference>
<dbReference type="Proteomes" id="UP000007148">
    <property type="component" value="Unassembled WGS sequence"/>
</dbReference>
<dbReference type="InterPro" id="IPR036866">
    <property type="entry name" value="RibonucZ/Hydroxyglut_hydro"/>
</dbReference>
<dbReference type="PANTHER" id="PTHR13754:SF13">
    <property type="entry name" value="METALLO-BETA-LACTAMASE SUPERFAMILY PROTEIN (AFU_ORTHOLOGUE AFUA_3G07630)"/>
    <property type="match status" value="1"/>
</dbReference>
<accession>G4TBH2</accession>
<organism evidence="2 3">
    <name type="scientific">Serendipita indica (strain DSM 11827)</name>
    <name type="common">Root endophyte fungus</name>
    <name type="synonym">Piriformospora indica</name>
    <dbReference type="NCBI Taxonomy" id="1109443"/>
    <lineage>
        <taxon>Eukaryota</taxon>
        <taxon>Fungi</taxon>
        <taxon>Dikarya</taxon>
        <taxon>Basidiomycota</taxon>
        <taxon>Agaricomycotina</taxon>
        <taxon>Agaricomycetes</taxon>
        <taxon>Sebacinales</taxon>
        <taxon>Serendipitaceae</taxon>
        <taxon>Serendipita</taxon>
    </lineage>
</organism>
<dbReference type="CDD" id="cd07713">
    <property type="entry name" value="DHPS-like_MBL-fold"/>
    <property type="match status" value="1"/>
</dbReference>
<evidence type="ECO:0000313" key="3">
    <source>
        <dbReference type="Proteomes" id="UP000007148"/>
    </source>
</evidence>
<dbReference type="InterPro" id="IPR041712">
    <property type="entry name" value="DHPS-like_MBL-fold"/>
</dbReference>
<dbReference type="Gene3D" id="3.60.15.10">
    <property type="entry name" value="Ribonuclease Z/Hydroxyacylglutathione hydrolase-like"/>
    <property type="match status" value="1"/>
</dbReference>
<dbReference type="OrthoDB" id="1470350at2759"/>
<evidence type="ECO:0000259" key="1">
    <source>
        <dbReference type="Pfam" id="PF00753"/>
    </source>
</evidence>
<dbReference type="STRING" id="1109443.G4TBH2"/>
<proteinExistence type="predicted"/>
<dbReference type="SUPFAM" id="SSF56281">
    <property type="entry name" value="Metallo-hydrolase/oxidoreductase"/>
    <property type="match status" value="1"/>
</dbReference>
<dbReference type="EMBL" id="CAFZ01000037">
    <property type="protein sequence ID" value="CCA68653.1"/>
    <property type="molecule type" value="Genomic_DNA"/>
</dbReference>
<feature type="domain" description="Metallo-beta-lactamase" evidence="1">
    <location>
        <begin position="67"/>
        <end position="133"/>
    </location>
</feature>
<dbReference type="InterPro" id="IPR052926">
    <property type="entry name" value="Metallo-beta-lactamase_dom"/>
</dbReference>
<dbReference type="OMA" id="CSGWRAK"/>
<comment type="caution">
    <text evidence="2">The sequence shown here is derived from an EMBL/GenBank/DDBJ whole genome shotgun (WGS) entry which is preliminary data.</text>
</comment>
<protein>
    <recommendedName>
        <fullName evidence="1">Metallo-beta-lactamase domain-containing protein</fullName>
    </recommendedName>
</protein>
<sequence>MEPNLAKVDWLEFVILVDNSIEWMSKMPPGYTSEVLGHLRNQPPIDPKLQVPILDLDNYCCGAHGLAVLLRTHRDGQTYHTLFDTGPEGKSIARNLDSLKLDIRNVTRIVLSHWHRDHSGGILEVLKQRVAKQDDSTLPITVDLHPNRPIARGIAPPPTFDRVIARLPDDPTFEEIQECKGVVERHADAHTVQGDTVFVSGEIPRVAEWEKGLLGGMRWIQDAWKPEPDILDERYVAVDVVGKGIIVFSACSHAGICNVVLDVKKRFKDRPIHAVVGGLHLAGPELAQRIAPTVKFLRENTGSSSVVLPLHCTGLAAKVALANAFGEFCVPAGVGIQVRIPAA</sequence>
<dbReference type="InParanoid" id="G4TBH2"/>
<reference evidence="2 3" key="1">
    <citation type="journal article" date="2011" name="PLoS Pathog.">
        <title>Endophytic Life Strategies Decoded by Genome and Transcriptome Analyses of the Mutualistic Root Symbiont Piriformospora indica.</title>
        <authorList>
            <person name="Zuccaro A."/>
            <person name="Lahrmann U."/>
            <person name="Guldener U."/>
            <person name="Langen G."/>
            <person name="Pfiffi S."/>
            <person name="Biedenkopf D."/>
            <person name="Wong P."/>
            <person name="Samans B."/>
            <person name="Grimm C."/>
            <person name="Basiewicz M."/>
            <person name="Murat C."/>
            <person name="Martin F."/>
            <person name="Kogel K.H."/>
        </authorList>
    </citation>
    <scope>NUCLEOTIDE SEQUENCE [LARGE SCALE GENOMIC DNA]</scope>
    <source>
        <strain evidence="2 3">DSM 11827</strain>
    </source>
</reference>
<dbReference type="GO" id="GO:0016740">
    <property type="term" value="F:transferase activity"/>
    <property type="evidence" value="ECO:0007669"/>
    <property type="project" value="TreeGrafter"/>
</dbReference>
<dbReference type="HOGENOM" id="CLU_036012_2_0_1"/>
<dbReference type="InterPro" id="IPR001279">
    <property type="entry name" value="Metallo-B-lactamas"/>
</dbReference>